<dbReference type="Proteomes" id="UP000251402">
    <property type="component" value="Chromosome"/>
</dbReference>
<feature type="repeat" description="TPR" evidence="3">
    <location>
        <begin position="177"/>
        <end position="210"/>
    </location>
</feature>
<gene>
    <name evidence="4" type="ORF">DEO27_026020</name>
</gene>
<keyword evidence="5" id="KW-1185">Reference proteome</keyword>
<feature type="repeat" description="TPR" evidence="3">
    <location>
        <begin position="143"/>
        <end position="176"/>
    </location>
</feature>
<reference evidence="4" key="1">
    <citation type="submission" date="2019-08" db="EMBL/GenBank/DDBJ databases">
        <title>Comparative genome analysis confer to the adaptation heavy metal polluted environment.</title>
        <authorList>
            <person name="Li Y."/>
        </authorList>
    </citation>
    <scope>NUCLEOTIDE SEQUENCE [LARGE SCALE GENOMIC DNA]</scope>
    <source>
        <strain evidence="4">P1</strain>
    </source>
</reference>
<evidence type="ECO:0000256" key="1">
    <source>
        <dbReference type="ARBA" id="ARBA00022737"/>
    </source>
</evidence>
<dbReference type="PROSITE" id="PS50293">
    <property type="entry name" value="TPR_REGION"/>
    <property type="match status" value="1"/>
</dbReference>
<dbReference type="KEGG" id="mrub:DEO27_026020"/>
<dbReference type="InterPro" id="IPR011990">
    <property type="entry name" value="TPR-like_helical_dom_sf"/>
</dbReference>
<keyword evidence="2 3" id="KW-0802">TPR repeat</keyword>
<feature type="repeat" description="TPR" evidence="3">
    <location>
        <begin position="75"/>
        <end position="108"/>
    </location>
</feature>
<dbReference type="OrthoDB" id="9771112at2"/>
<dbReference type="PROSITE" id="PS50005">
    <property type="entry name" value="TPR"/>
    <property type="match status" value="4"/>
</dbReference>
<proteinExistence type="predicted"/>
<dbReference type="InterPro" id="IPR019734">
    <property type="entry name" value="TPR_rpt"/>
</dbReference>
<sequence>MPIKWALLTGCKTMPINVRPWMNGWHLPKENFRSVIVFCKTGFVNFGMKTYHKILLLFIAVALSFKVKAQTNQEAVNLVKQGVALHDEGKYAEAIEKYQAALKLDPNYPTAYHEMSYTLFSSGKGKEAIPYLEKLMKLDPKSGGAYDMLGSIYDDDNQPEKAIELFQKGISIDPDYQRLHYNLAITYYRVKKYKESEDAAVDAIKLQPKHASSQRAYAMALAMEGKRGCSLLAWCSFLMLEPQTKRSAGAYQSIQAILHYGIKKTGEKSINMTIDKNDLNTGNLILPMAIVNATSGKTNLSVTDSLKFQLIEAFKVSSSFYGDQKNDFYTRYMADYFKQLGQSENMDAFAHLVSLTANQEENAKWFKENEKLLTALDTWVTNTKREF</sequence>
<dbReference type="Pfam" id="PF13414">
    <property type="entry name" value="TPR_11"/>
    <property type="match status" value="2"/>
</dbReference>
<name>A0A5C1I5W1_9SPHI</name>
<dbReference type="SMART" id="SM00028">
    <property type="entry name" value="TPR"/>
    <property type="match status" value="4"/>
</dbReference>
<evidence type="ECO:0000256" key="2">
    <source>
        <dbReference type="ARBA" id="ARBA00022803"/>
    </source>
</evidence>
<protein>
    <submittedName>
        <fullName evidence="4">Tetratricopeptide repeat protein</fullName>
    </submittedName>
</protein>
<dbReference type="InterPro" id="IPR051685">
    <property type="entry name" value="Ycf3/AcsC/BcsC/TPR_MFPF"/>
</dbReference>
<evidence type="ECO:0000313" key="4">
    <source>
        <dbReference type="EMBL" id="QEM13319.1"/>
    </source>
</evidence>
<dbReference type="PANTHER" id="PTHR44943">
    <property type="entry name" value="CELLULOSE SYNTHASE OPERON PROTEIN C"/>
    <property type="match status" value="1"/>
</dbReference>
<dbReference type="AlphaFoldDB" id="A0A5C1I5W1"/>
<accession>A0A5C1I5W1</accession>
<evidence type="ECO:0000313" key="5">
    <source>
        <dbReference type="Proteomes" id="UP000251402"/>
    </source>
</evidence>
<dbReference type="EMBL" id="CP043450">
    <property type="protein sequence ID" value="QEM13319.1"/>
    <property type="molecule type" value="Genomic_DNA"/>
</dbReference>
<dbReference type="SUPFAM" id="SSF48452">
    <property type="entry name" value="TPR-like"/>
    <property type="match status" value="1"/>
</dbReference>
<keyword evidence="1" id="KW-0677">Repeat</keyword>
<evidence type="ECO:0000256" key="3">
    <source>
        <dbReference type="PROSITE-ProRule" id="PRU00339"/>
    </source>
</evidence>
<feature type="repeat" description="TPR" evidence="3">
    <location>
        <begin position="109"/>
        <end position="142"/>
    </location>
</feature>
<dbReference type="PANTHER" id="PTHR44943:SF8">
    <property type="entry name" value="TPR REPEAT-CONTAINING PROTEIN MJ0263"/>
    <property type="match status" value="1"/>
</dbReference>
<dbReference type="Gene3D" id="1.25.40.10">
    <property type="entry name" value="Tetratricopeptide repeat domain"/>
    <property type="match status" value="2"/>
</dbReference>
<organism evidence="4 5">
    <name type="scientific">Mucilaginibacter rubeus</name>
    <dbReference type="NCBI Taxonomy" id="2027860"/>
    <lineage>
        <taxon>Bacteria</taxon>
        <taxon>Pseudomonadati</taxon>
        <taxon>Bacteroidota</taxon>
        <taxon>Sphingobacteriia</taxon>
        <taxon>Sphingobacteriales</taxon>
        <taxon>Sphingobacteriaceae</taxon>
        <taxon>Mucilaginibacter</taxon>
    </lineage>
</organism>